<gene>
    <name evidence="8" type="ORF">CWO92_09600</name>
</gene>
<feature type="domain" description="Solute-binding protein family 3/N-terminal" evidence="6">
    <location>
        <begin position="49"/>
        <end position="270"/>
    </location>
</feature>
<comment type="caution">
    <text evidence="8">The sequence shown here is derived from an EMBL/GenBank/DDBJ whole genome shotgun (WGS) entry which is preliminary data.</text>
</comment>
<evidence type="ECO:0000256" key="3">
    <source>
        <dbReference type="ARBA" id="ARBA00023288"/>
    </source>
</evidence>
<dbReference type="RefSeq" id="WP_101353982.1">
    <property type="nucleotide sequence ID" value="NZ_PIQO01000005.1"/>
</dbReference>
<evidence type="ECO:0000256" key="1">
    <source>
        <dbReference type="ARBA" id="ARBA00022729"/>
    </source>
</evidence>
<evidence type="ECO:0000313" key="9">
    <source>
        <dbReference type="Proteomes" id="UP000233440"/>
    </source>
</evidence>
<dbReference type="Pfam" id="PF00497">
    <property type="entry name" value="SBP_bac_3"/>
    <property type="match status" value="1"/>
</dbReference>
<feature type="region of interest" description="Disordered" evidence="4">
    <location>
        <begin position="27"/>
        <end position="46"/>
    </location>
</feature>
<evidence type="ECO:0000313" key="8">
    <source>
        <dbReference type="EMBL" id="PKR85427.1"/>
    </source>
</evidence>
<proteinExistence type="predicted"/>
<dbReference type="OrthoDB" id="9774451at2"/>
<dbReference type="GO" id="GO:0015276">
    <property type="term" value="F:ligand-gated monoatomic ion channel activity"/>
    <property type="evidence" value="ECO:0007669"/>
    <property type="project" value="InterPro"/>
</dbReference>
<dbReference type="GO" id="GO:0016020">
    <property type="term" value="C:membrane"/>
    <property type="evidence" value="ECO:0007669"/>
    <property type="project" value="InterPro"/>
</dbReference>
<evidence type="ECO:0000256" key="5">
    <source>
        <dbReference type="SAM" id="SignalP"/>
    </source>
</evidence>
<feature type="compositionally biased region" description="Polar residues" evidence="4">
    <location>
        <begin position="27"/>
        <end position="37"/>
    </location>
</feature>
<evidence type="ECO:0000259" key="6">
    <source>
        <dbReference type="SMART" id="SM00062"/>
    </source>
</evidence>
<dbReference type="SMART" id="SM00062">
    <property type="entry name" value="PBPb"/>
    <property type="match status" value="1"/>
</dbReference>
<name>A0A2N3LLF8_9BACI</name>
<reference evidence="8 9" key="1">
    <citation type="submission" date="2017-11" db="EMBL/GenBank/DDBJ databases">
        <title>Bacillus camelliae sp. nov., isolated from pu'er tea.</title>
        <authorList>
            <person name="Niu L."/>
        </authorList>
    </citation>
    <scope>NUCLEOTIDE SEQUENCE [LARGE SCALE GENOMIC DNA]</scope>
    <source>
        <strain evidence="8 9">7578-1</strain>
    </source>
</reference>
<accession>A0A2N3LLF8</accession>
<keyword evidence="3" id="KW-0449">Lipoprotein</keyword>
<dbReference type="PANTHER" id="PTHR35936">
    <property type="entry name" value="MEMBRANE-BOUND LYTIC MUREIN TRANSGLYCOSYLASE F"/>
    <property type="match status" value="1"/>
</dbReference>
<evidence type="ECO:0000259" key="7">
    <source>
        <dbReference type="SMART" id="SM00079"/>
    </source>
</evidence>
<dbReference type="InterPro" id="IPR001320">
    <property type="entry name" value="Iontro_rcpt_C"/>
</dbReference>
<feature type="signal peptide" evidence="5">
    <location>
        <begin position="1"/>
        <end position="23"/>
    </location>
</feature>
<dbReference type="SMART" id="SM00079">
    <property type="entry name" value="PBPe"/>
    <property type="match status" value="1"/>
</dbReference>
<organism evidence="8 9">
    <name type="scientific">Heyndrickxia camelliae</name>
    <dbReference type="NCBI Taxonomy" id="1707093"/>
    <lineage>
        <taxon>Bacteria</taxon>
        <taxon>Bacillati</taxon>
        <taxon>Bacillota</taxon>
        <taxon>Bacilli</taxon>
        <taxon>Bacillales</taxon>
        <taxon>Bacillaceae</taxon>
        <taxon>Heyndrickxia</taxon>
    </lineage>
</organism>
<dbReference type="PANTHER" id="PTHR35936:SF17">
    <property type="entry name" value="ARGININE-BINDING EXTRACELLULAR PROTEIN ARTP"/>
    <property type="match status" value="1"/>
</dbReference>
<dbReference type="Gene3D" id="3.40.190.10">
    <property type="entry name" value="Periplasmic binding protein-like II"/>
    <property type="match status" value="2"/>
</dbReference>
<dbReference type="SUPFAM" id="SSF53850">
    <property type="entry name" value="Periplasmic binding protein-like II"/>
    <property type="match status" value="1"/>
</dbReference>
<keyword evidence="9" id="KW-1185">Reference proteome</keyword>
<sequence>MKNKVLKVLLSSLTIGLLLLVSACGTSEKTTSGTNEKPASGSGDNSHKKLRIVTDANYAPMESLDGDKIVGFDVDILDAVMKAAGYDYELVNIGWDPIFVEIPGKTADAAISSITINEKRIKTYDFSIPYFESINKILVPNDSPIQSGADLKGKTVAVQNGTTGQEIAEKILGKDPQHIKKFESNVLAIMELTKGGADAVVADNAVVEEYAKNNPNKNLKVITDTSFPSEFYGIMLPKGSKLKANIDNAIKKIIDDGTYTKIYKDNFGTEPNIDVLKKQF</sequence>
<feature type="domain" description="Ionotropic glutamate receptor C-terminal" evidence="7">
    <location>
        <begin position="49"/>
        <end position="269"/>
    </location>
</feature>
<dbReference type="AlphaFoldDB" id="A0A2N3LLF8"/>
<keyword evidence="1 5" id="KW-0732">Signal</keyword>
<dbReference type="Proteomes" id="UP000233440">
    <property type="component" value="Unassembled WGS sequence"/>
</dbReference>
<dbReference type="InterPro" id="IPR001638">
    <property type="entry name" value="Solute-binding_3/MltF_N"/>
</dbReference>
<evidence type="ECO:0000256" key="4">
    <source>
        <dbReference type="SAM" id="MobiDB-lite"/>
    </source>
</evidence>
<dbReference type="EMBL" id="PIQO01000005">
    <property type="protein sequence ID" value="PKR85427.1"/>
    <property type="molecule type" value="Genomic_DNA"/>
</dbReference>
<dbReference type="PROSITE" id="PS51257">
    <property type="entry name" value="PROKAR_LIPOPROTEIN"/>
    <property type="match status" value="1"/>
</dbReference>
<protein>
    <submittedName>
        <fullName evidence="8">Basic amino acid ABC transporter substrate-binding protein</fullName>
    </submittedName>
</protein>
<evidence type="ECO:0000256" key="2">
    <source>
        <dbReference type="ARBA" id="ARBA00023139"/>
    </source>
</evidence>
<feature type="chain" id="PRO_5038894489" evidence="5">
    <location>
        <begin position="24"/>
        <end position="280"/>
    </location>
</feature>
<keyword evidence="2" id="KW-0564">Palmitate</keyword>
<dbReference type="CDD" id="cd13624">
    <property type="entry name" value="PBP2_Arg_Lys_His"/>
    <property type="match status" value="1"/>
</dbReference>